<sequence length="136" mass="14893">MRRSDTSSASRSPHGCDQSTSSSRTCGLSPLQLNPILVVLKIYFGDGILPKRGVSRYNAWRCLVVLVVRVALAAWSVLGLLVSVCQVMTMGGFFASRGSMSTMGAISLYQRVWIISAIEVFRAVFVDHSRQMCCRG</sequence>
<dbReference type="EMBL" id="WNYA01015291">
    <property type="protein sequence ID" value="KAG8539297.1"/>
    <property type="molecule type" value="Genomic_DNA"/>
</dbReference>
<feature type="transmembrane region" description="Helical" evidence="2">
    <location>
        <begin position="102"/>
        <end position="125"/>
    </location>
</feature>
<evidence type="ECO:0000256" key="1">
    <source>
        <dbReference type="SAM" id="MobiDB-lite"/>
    </source>
</evidence>
<keyword evidence="2" id="KW-0472">Membrane</keyword>
<accession>A0AAV6YVX6</accession>
<reference evidence="3" key="1">
    <citation type="thesis" date="2020" institute="ProQuest LLC" country="789 East Eisenhower Parkway, Ann Arbor, MI, USA">
        <title>Comparative Genomics and Chromosome Evolution.</title>
        <authorList>
            <person name="Mudd A.B."/>
        </authorList>
    </citation>
    <scope>NUCLEOTIDE SEQUENCE</scope>
    <source>
        <strain evidence="3">237g6f4</strain>
        <tissue evidence="3">Blood</tissue>
    </source>
</reference>
<dbReference type="AlphaFoldDB" id="A0AAV6YVX6"/>
<organism evidence="3 4">
    <name type="scientific">Engystomops pustulosus</name>
    <name type="common">Tungara frog</name>
    <name type="synonym">Physalaemus pustulosus</name>
    <dbReference type="NCBI Taxonomy" id="76066"/>
    <lineage>
        <taxon>Eukaryota</taxon>
        <taxon>Metazoa</taxon>
        <taxon>Chordata</taxon>
        <taxon>Craniata</taxon>
        <taxon>Vertebrata</taxon>
        <taxon>Euteleostomi</taxon>
        <taxon>Amphibia</taxon>
        <taxon>Batrachia</taxon>
        <taxon>Anura</taxon>
        <taxon>Neobatrachia</taxon>
        <taxon>Hyloidea</taxon>
        <taxon>Leptodactylidae</taxon>
        <taxon>Leiuperinae</taxon>
        <taxon>Engystomops</taxon>
    </lineage>
</organism>
<keyword evidence="2" id="KW-0812">Transmembrane</keyword>
<gene>
    <name evidence="3" type="ORF">GDO81_021111</name>
</gene>
<feature type="region of interest" description="Disordered" evidence="1">
    <location>
        <begin position="1"/>
        <end position="25"/>
    </location>
</feature>
<feature type="transmembrane region" description="Helical" evidence="2">
    <location>
        <begin position="59"/>
        <end position="82"/>
    </location>
</feature>
<protein>
    <submittedName>
        <fullName evidence="3">Uncharacterized protein</fullName>
    </submittedName>
</protein>
<comment type="caution">
    <text evidence="3">The sequence shown here is derived from an EMBL/GenBank/DDBJ whole genome shotgun (WGS) entry which is preliminary data.</text>
</comment>
<evidence type="ECO:0000313" key="3">
    <source>
        <dbReference type="EMBL" id="KAG8539297.1"/>
    </source>
</evidence>
<proteinExistence type="predicted"/>
<keyword evidence="2" id="KW-1133">Transmembrane helix</keyword>
<name>A0AAV6YVX6_ENGPU</name>
<keyword evidence="4" id="KW-1185">Reference proteome</keyword>
<evidence type="ECO:0000313" key="4">
    <source>
        <dbReference type="Proteomes" id="UP000824782"/>
    </source>
</evidence>
<dbReference type="Proteomes" id="UP000824782">
    <property type="component" value="Unassembled WGS sequence"/>
</dbReference>
<evidence type="ECO:0000256" key="2">
    <source>
        <dbReference type="SAM" id="Phobius"/>
    </source>
</evidence>